<dbReference type="EMBL" id="JAWDJX010000068">
    <property type="protein sequence ID" value="KAK3047139.1"/>
    <property type="molecule type" value="Genomic_DNA"/>
</dbReference>
<dbReference type="InterPro" id="IPR036291">
    <property type="entry name" value="NAD(P)-bd_dom_sf"/>
</dbReference>
<dbReference type="InterPro" id="IPR051911">
    <property type="entry name" value="SDR_oxidoreductase"/>
</dbReference>
<protein>
    <recommendedName>
        <fullName evidence="5">Ketoreductase domain-containing protein</fullName>
    </recommendedName>
</protein>
<organism evidence="6 7">
    <name type="scientific">Extremus antarcticus</name>
    <dbReference type="NCBI Taxonomy" id="702011"/>
    <lineage>
        <taxon>Eukaryota</taxon>
        <taxon>Fungi</taxon>
        <taxon>Dikarya</taxon>
        <taxon>Ascomycota</taxon>
        <taxon>Pezizomycotina</taxon>
        <taxon>Dothideomycetes</taxon>
        <taxon>Dothideomycetidae</taxon>
        <taxon>Mycosphaerellales</taxon>
        <taxon>Extremaceae</taxon>
        <taxon>Extremus</taxon>
    </lineage>
</organism>
<dbReference type="InterPro" id="IPR002347">
    <property type="entry name" value="SDR_fam"/>
</dbReference>
<dbReference type="PRINTS" id="PR00081">
    <property type="entry name" value="GDHRDH"/>
</dbReference>
<evidence type="ECO:0000256" key="3">
    <source>
        <dbReference type="ARBA" id="ARBA00023002"/>
    </source>
</evidence>
<comment type="similarity">
    <text evidence="1 4">Belongs to the short-chain dehydrogenases/reductases (SDR) family.</text>
</comment>
<evidence type="ECO:0000256" key="2">
    <source>
        <dbReference type="ARBA" id="ARBA00022857"/>
    </source>
</evidence>
<reference evidence="6" key="1">
    <citation type="submission" date="2023-04" db="EMBL/GenBank/DDBJ databases">
        <title>Black Yeasts Isolated from many extreme environments.</title>
        <authorList>
            <person name="Coleine C."/>
            <person name="Stajich J.E."/>
            <person name="Selbmann L."/>
        </authorList>
    </citation>
    <scope>NUCLEOTIDE SEQUENCE</scope>
    <source>
        <strain evidence="6">CCFEE 5312</strain>
    </source>
</reference>
<proteinExistence type="inferred from homology"/>
<feature type="domain" description="Ketoreductase" evidence="5">
    <location>
        <begin position="4"/>
        <end position="181"/>
    </location>
</feature>
<sequence length="283" mass="30043">MAQQVWFITGASSGFGTEIALKALQTGAKVVGTVRSRQRASDAVEKIENAGGECVELDVADAPSCSRVFKQVESKHGGVDVLVNNAGMSWRGPIEDFSDEEAKDQFEVNFHGPLRLIRASLPGFRARQHGTIVNLSSSAGLDARPSVGLYAASKFALEGLTESLAAELSPHNINVLLVEPGAFRTKFLGAGKVPAALNADQYPIAKTFMENFDKADGRQPGDPVKAAARIVEAVTGEGMAGGLRGKVLRMPLGPDCVRRLEGKIEVLGRDLEKARGVAMSTDL</sequence>
<dbReference type="PRINTS" id="PR00080">
    <property type="entry name" value="SDRFAMILY"/>
</dbReference>
<comment type="caution">
    <text evidence="6">The sequence shown here is derived from an EMBL/GenBank/DDBJ whole genome shotgun (WGS) entry which is preliminary data.</text>
</comment>
<evidence type="ECO:0000256" key="4">
    <source>
        <dbReference type="RuleBase" id="RU000363"/>
    </source>
</evidence>
<evidence type="ECO:0000259" key="5">
    <source>
        <dbReference type="SMART" id="SM00822"/>
    </source>
</evidence>
<dbReference type="SMART" id="SM00822">
    <property type="entry name" value="PKS_KR"/>
    <property type="match status" value="1"/>
</dbReference>
<dbReference type="AlphaFoldDB" id="A0AAJ0DBV5"/>
<keyword evidence="7" id="KW-1185">Reference proteome</keyword>
<dbReference type="Gene3D" id="3.40.50.720">
    <property type="entry name" value="NAD(P)-binding Rossmann-like Domain"/>
    <property type="match status" value="1"/>
</dbReference>
<dbReference type="SUPFAM" id="SSF51735">
    <property type="entry name" value="NAD(P)-binding Rossmann-fold domains"/>
    <property type="match status" value="1"/>
</dbReference>
<evidence type="ECO:0000313" key="7">
    <source>
        <dbReference type="Proteomes" id="UP001271007"/>
    </source>
</evidence>
<gene>
    <name evidence="6" type="ORF">LTR09_011471</name>
</gene>
<accession>A0AAJ0DBV5</accession>
<dbReference type="CDD" id="cd05374">
    <property type="entry name" value="17beta-HSD-like_SDR_c"/>
    <property type="match status" value="1"/>
</dbReference>
<dbReference type="Proteomes" id="UP001271007">
    <property type="component" value="Unassembled WGS sequence"/>
</dbReference>
<dbReference type="InterPro" id="IPR057326">
    <property type="entry name" value="KR_dom"/>
</dbReference>
<dbReference type="InterPro" id="IPR020904">
    <property type="entry name" value="Sc_DH/Rdtase_CS"/>
</dbReference>
<keyword evidence="3" id="KW-0560">Oxidoreductase</keyword>
<dbReference type="GO" id="GO:0016491">
    <property type="term" value="F:oxidoreductase activity"/>
    <property type="evidence" value="ECO:0007669"/>
    <property type="project" value="UniProtKB-KW"/>
</dbReference>
<dbReference type="Pfam" id="PF00106">
    <property type="entry name" value="adh_short"/>
    <property type="match status" value="1"/>
</dbReference>
<evidence type="ECO:0000256" key="1">
    <source>
        <dbReference type="ARBA" id="ARBA00006484"/>
    </source>
</evidence>
<dbReference type="PANTHER" id="PTHR43976">
    <property type="entry name" value="SHORT CHAIN DEHYDROGENASE"/>
    <property type="match status" value="1"/>
</dbReference>
<evidence type="ECO:0000313" key="6">
    <source>
        <dbReference type="EMBL" id="KAK3047139.1"/>
    </source>
</evidence>
<dbReference type="PANTHER" id="PTHR43976:SF16">
    <property type="entry name" value="SHORT-CHAIN DEHYDROGENASE_REDUCTASE FAMILY PROTEIN"/>
    <property type="match status" value="1"/>
</dbReference>
<dbReference type="PROSITE" id="PS00061">
    <property type="entry name" value="ADH_SHORT"/>
    <property type="match status" value="1"/>
</dbReference>
<keyword evidence="2" id="KW-0521">NADP</keyword>
<name>A0AAJ0DBV5_9PEZI</name>